<dbReference type="HOGENOM" id="CLU_2992763_0_0_0"/>
<proteinExistence type="predicted"/>
<evidence type="ECO:0000313" key="1">
    <source>
        <dbReference type="EMBL" id="ADG69972.1"/>
    </source>
</evidence>
<reference evidence="1 2" key="1">
    <citation type="journal article" date="2010" name="Stand. Genomic Sci.">
        <title>Complete genome sequence of Planctomyces limnophilus type strain (Mu 290).</title>
        <authorList>
            <person name="Labutti K."/>
            <person name="Sikorski J."/>
            <person name="Schneider S."/>
            <person name="Nolan M."/>
            <person name="Lucas S."/>
            <person name="Glavina Del Rio T."/>
            <person name="Tice H."/>
            <person name="Cheng J.F."/>
            <person name="Goodwin L."/>
            <person name="Pitluck S."/>
            <person name="Liolios K."/>
            <person name="Ivanova N."/>
            <person name="Mavromatis K."/>
            <person name="Mikhailova N."/>
            <person name="Pati A."/>
            <person name="Chen A."/>
            <person name="Palaniappan K."/>
            <person name="Land M."/>
            <person name="Hauser L."/>
            <person name="Chang Y.J."/>
            <person name="Jeffries C.D."/>
            <person name="Tindall B.J."/>
            <person name="Rohde M."/>
            <person name="Goker M."/>
            <person name="Woyke T."/>
            <person name="Bristow J."/>
            <person name="Eisen J.A."/>
            <person name="Markowitz V."/>
            <person name="Hugenholtz P."/>
            <person name="Kyrpides N.C."/>
            <person name="Klenk H.P."/>
            <person name="Lapidus A."/>
        </authorList>
    </citation>
    <scope>NUCLEOTIDE SEQUENCE [LARGE SCALE GENOMIC DNA]</scope>
    <source>
        <strain evidence="2">ATCC 43296 / DSM 3776 / IFAM 1008 / 290</strain>
    </source>
</reference>
<gene>
    <name evidence="1" type="ordered locus">Plim_4162</name>
</gene>
<dbReference type="AlphaFoldDB" id="D5SZ71"/>
<keyword evidence="2" id="KW-1185">Reference proteome</keyword>
<dbReference type="Proteomes" id="UP000002220">
    <property type="component" value="Chromosome"/>
</dbReference>
<dbReference type="KEGG" id="plm:Plim_4162"/>
<accession>D5SZ71</accession>
<organism evidence="1 2">
    <name type="scientific">Planctopirus limnophila (strain ATCC 43296 / DSM 3776 / IFAM 1008 / Mu 290)</name>
    <name type="common">Planctomyces limnophilus</name>
    <dbReference type="NCBI Taxonomy" id="521674"/>
    <lineage>
        <taxon>Bacteria</taxon>
        <taxon>Pseudomonadati</taxon>
        <taxon>Planctomycetota</taxon>
        <taxon>Planctomycetia</taxon>
        <taxon>Planctomycetales</taxon>
        <taxon>Planctomycetaceae</taxon>
        <taxon>Planctopirus</taxon>
    </lineage>
</organism>
<dbReference type="EMBL" id="CP001744">
    <property type="protein sequence ID" value="ADG69972.1"/>
    <property type="molecule type" value="Genomic_DNA"/>
</dbReference>
<protein>
    <submittedName>
        <fullName evidence="1">Uncharacterized protein</fullName>
    </submittedName>
</protein>
<name>D5SZ71_PLAL2</name>
<evidence type="ECO:0000313" key="2">
    <source>
        <dbReference type="Proteomes" id="UP000002220"/>
    </source>
</evidence>
<sequence>MHQYYLYKVKMKDTSMTWRVLHFDNCRDRFAESAGGSLPYFNTFWRERGPGRGWGGP</sequence>